<accession>A0A381NG68</accession>
<keyword evidence="2" id="KW-0813">Transport</keyword>
<dbReference type="InterPro" id="IPR002781">
    <property type="entry name" value="TM_pro_TauE-like"/>
</dbReference>
<evidence type="ECO:0000313" key="8">
    <source>
        <dbReference type="EMBL" id="SUZ53527.1"/>
    </source>
</evidence>
<comment type="subcellular location">
    <subcellularLocation>
        <location evidence="1">Cell membrane</location>
        <topology evidence="1">Multi-pass membrane protein</topology>
    </subcellularLocation>
</comment>
<dbReference type="AlphaFoldDB" id="A0A381NG68"/>
<feature type="transmembrane region" description="Helical" evidence="7">
    <location>
        <begin position="57"/>
        <end position="83"/>
    </location>
</feature>
<evidence type="ECO:0000256" key="7">
    <source>
        <dbReference type="SAM" id="Phobius"/>
    </source>
</evidence>
<dbReference type="PANTHER" id="PTHR30269">
    <property type="entry name" value="TRANSMEMBRANE PROTEIN YFCA"/>
    <property type="match status" value="1"/>
</dbReference>
<sequence length="237" mass="24593">MAAGTINSIAGGGSLFTLPLLIFLGLPPTVANATNRIAILSGGIGASETFRRSGLVPVAWLRLAAPPALIGAVFGTGAVLMVGDLAFQRILSVVLVLAAGWVFWNPIRPPDEGGHFPPTGAASWTSRAGFFLVGVYGGFIQAGVGFIVLTITSANGLDLIRGNAIKAPLVFLFTLVTVVLFTYSGMINWGMGLVLAAGQVLGGTLGVRLQVLKGQEWVRHVLTLIILACAVRLMVMG</sequence>
<reference evidence="8" key="1">
    <citation type="submission" date="2018-05" db="EMBL/GenBank/DDBJ databases">
        <authorList>
            <person name="Lanie J.A."/>
            <person name="Ng W.-L."/>
            <person name="Kazmierczak K.M."/>
            <person name="Andrzejewski T.M."/>
            <person name="Davidsen T.M."/>
            <person name="Wayne K.J."/>
            <person name="Tettelin H."/>
            <person name="Glass J.I."/>
            <person name="Rusch D."/>
            <person name="Podicherti R."/>
            <person name="Tsui H.-C.T."/>
            <person name="Winkler M.E."/>
        </authorList>
    </citation>
    <scope>NUCLEOTIDE SEQUENCE</scope>
</reference>
<feature type="transmembrane region" description="Helical" evidence="7">
    <location>
        <begin position="127"/>
        <end position="149"/>
    </location>
</feature>
<dbReference type="PANTHER" id="PTHR30269:SF0">
    <property type="entry name" value="MEMBRANE TRANSPORTER PROTEIN YFCA-RELATED"/>
    <property type="match status" value="1"/>
</dbReference>
<feature type="transmembrane region" description="Helical" evidence="7">
    <location>
        <begin position="169"/>
        <end position="197"/>
    </location>
</feature>
<keyword evidence="3" id="KW-1003">Cell membrane</keyword>
<evidence type="ECO:0000256" key="2">
    <source>
        <dbReference type="ARBA" id="ARBA00022448"/>
    </source>
</evidence>
<evidence type="ECO:0008006" key="9">
    <source>
        <dbReference type="Google" id="ProtNLM"/>
    </source>
</evidence>
<feature type="transmembrane region" description="Helical" evidence="7">
    <location>
        <begin position="217"/>
        <end position="235"/>
    </location>
</feature>
<dbReference type="InterPro" id="IPR052017">
    <property type="entry name" value="TSUP"/>
</dbReference>
<feature type="transmembrane region" description="Helical" evidence="7">
    <location>
        <begin position="90"/>
        <end position="107"/>
    </location>
</feature>
<name>A0A381NG68_9ZZZZ</name>
<evidence type="ECO:0000256" key="5">
    <source>
        <dbReference type="ARBA" id="ARBA00022989"/>
    </source>
</evidence>
<keyword evidence="5 7" id="KW-1133">Transmembrane helix</keyword>
<keyword evidence="6 7" id="KW-0472">Membrane</keyword>
<evidence type="ECO:0000256" key="4">
    <source>
        <dbReference type="ARBA" id="ARBA00022692"/>
    </source>
</evidence>
<dbReference type="EMBL" id="UINC01000333">
    <property type="protein sequence ID" value="SUZ53527.1"/>
    <property type="molecule type" value="Genomic_DNA"/>
</dbReference>
<organism evidence="8">
    <name type="scientific">marine metagenome</name>
    <dbReference type="NCBI Taxonomy" id="408172"/>
    <lineage>
        <taxon>unclassified sequences</taxon>
        <taxon>metagenomes</taxon>
        <taxon>ecological metagenomes</taxon>
    </lineage>
</organism>
<keyword evidence="4 7" id="KW-0812">Transmembrane</keyword>
<evidence type="ECO:0000256" key="3">
    <source>
        <dbReference type="ARBA" id="ARBA00022475"/>
    </source>
</evidence>
<evidence type="ECO:0000256" key="1">
    <source>
        <dbReference type="ARBA" id="ARBA00004651"/>
    </source>
</evidence>
<gene>
    <name evidence="8" type="ORF">METZ01_LOCUS6381</name>
</gene>
<dbReference type="Pfam" id="PF01925">
    <property type="entry name" value="TauE"/>
    <property type="match status" value="1"/>
</dbReference>
<proteinExistence type="predicted"/>
<dbReference type="GO" id="GO:0005886">
    <property type="term" value="C:plasma membrane"/>
    <property type="evidence" value="ECO:0007669"/>
    <property type="project" value="UniProtKB-SubCell"/>
</dbReference>
<evidence type="ECO:0000256" key="6">
    <source>
        <dbReference type="ARBA" id="ARBA00023136"/>
    </source>
</evidence>
<protein>
    <recommendedName>
        <fullName evidence="9">Membrane transporter protein</fullName>
    </recommendedName>
</protein>